<evidence type="ECO:0000313" key="2">
    <source>
        <dbReference type="EMBL" id="GGG75786.1"/>
    </source>
</evidence>
<organism evidence="2 3">
    <name type="scientific">Virgibacillus oceani</name>
    <dbReference type="NCBI Taxonomy" id="1479511"/>
    <lineage>
        <taxon>Bacteria</taxon>
        <taxon>Bacillati</taxon>
        <taxon>Bacillota</taxon>
        <taxon>Bacilli</taxon>
        <taxon>Bacillales</taxon>
        <taxon>Bacillaceae</taxon>
        <taxon>Virgibacillus</taxon>
    </lineage>
</organism>
<evidence type="ECO:0000313" key="3">
    <source>
        <dbReference type="Proteomes" id="UP000622860"/>
    </source>
</evidence>
<reference evidence="2" key="2">
    <citation type="submission" date="2020-09" db="EMBL/GenBank/DDBJ databases">
        <authorList>
            <person name="Sun Q."/>
            <person name="Zhou Y."/>
        </authorList>
    </citation>
    <scope>NUCLEOTIDE SEQUENCE</scope>
    <source>
        <strain evidence="2">CGMCC 1.12754</strain>
    </source>
</reference>
<dbReference type="Proteomes" id="UP000622860">
    <property type="component" value="Unassembled WGS sequence"/>
</dbReference>
<keyword evidence="3" id="KW-1185">Reference proteome</keyword>
<comment type="caution">
    <text evidence="2">The sequence shown here is derived from an EMBL/GenBank/DDBJ whole genome shotgun (WGS) entry which is preliminary data.</text>
</comment>
<comment type="similarity">
    <text evidence="1">Belongs to the SCO1/2 family.</text>
</comment>
<dbReference type="RefSeq" id="WP_229683128.1">
    <property type="nucleotide sequence ID" value="NZ_BMFR01000007.1"/>
</dbReference>
<dbReference type="SUPFAM" id="SSF52833">
    <property type="entry name" value="Thioredoxin-like"/>
    <property type="match status" value="1"/>
</dbReference>
<accession>A0A917HDT2</accession>
<dbReference type="InterPro" id="IPR036249">
    <property type="entry name" value="Thioredoxin-like_sf"/>
</dbReference>
<sequence>MTKENFDALLVSFSVDPDRDTPEVLKEFAEGYQADFSNRSLFKWLCFSNDQRVFHKII</sequence>
<protein>
    <submittedName>
        <fullName evidence="2">Uncharacterized protein</fullName>
    </submittedName>
</protein>
<dbReference type="EMBL" id="BMFR01000007">
    <property type="protein sequence ID" value="GGG75786.1"/>
    <property type="molecule type" value="Genomic_DNA"/>
</dbReference>
<name>A0A917HDT2_9BACI</name>
<gene>
    <name evidence="2" type="ORF">GCM10011398_20850</name>
</gene>
<reference evidence="2" key="1">
    <citation type="journal article" date="2014" name="Int. J. Syst. Evol. Microbiol.">
        <title>Complete genome sequence of Corynebacterium casei LMG S-19264T (=DSM 44701T), isolated from a smear-ripened cheese.</title>
        <authorList>
            <consortium name="US DOE Joint Genome Institute (JGI-PGF)"/>
            <person name="Walter F."/>
            <person name="Albersmeier A."/>
            <person name="Kalinowski J."/>
            <person name="Ruckert C."/>
        </authorList>
    </citation>
    <scope>NUCLEOTIDE SEQUENCE</scope>
    <source>
        <strain evidence="2">CGMCC 1.12754</strain>
    </source>
</reference>
<dbReference type="Pfam" id="PF02630">
    <property type="entry name" value="SCO1-SenC"/>
    <property type="match status" value="1"/>
</dbReference>
<proteinExistence type="inferred from homology"/>
<dbReference type="AlphaFoldDB" id="A0A917HDT2"/>
<evidence type="ECO:0000256" key="1">
    <source>
        <dbReference type="ARBA" id="ARBA00010996"/>
    </source>
</evidence>
<dbReference type="InterPro" id="IPR003782">
    <property type="entry name" value="SCO1/SenC"/>
</dbReference>
<dbReference type="Gene3D" id="3.40.30.10">
    <property type="entry name" value="Glutaredoxin"/>
    <property type="match status" value="1"/>
</dbReference>